<dbReference type="GO" id="GO:0003676">
    <property type="term" value="F:nucleic acid binding"/>
    <property type="evidence" value="ECO:0007669"/>
    <property type="project" value="InterPro"/>
</dbReference>
<keyword evidence="2 4" id="KW-0808">Transferase</keyword>
<accession>A0A0S2SKD0</accession>
<name>A0A0S2SKD0_9GAMM</name>
<dbReference type="PANTHER" id="PTHR47806:SF1">
    <property type="entry name" value="RIBOSOMAL PROTEIN UL3 GLUTAMINE METHYLTRANSFERASE"/>
    <property type="match status" value="1"/>
</dbReference>
<dbReference type="InterPro" id="IPR002052">
    <property type="entry name" value="DNA_methylase_N6_adenine_CS"/>
</dbReference>
<dbReference type="KEGG" id="asr:WL1483_2754"/>
<keyword evidence="3 4" id="KW-0949">S-adenosyl-L-methionine</keyword>
<dbReference type="AlphaFoldDB" id="A0A0S2SKD0"/>
<organism evidence="6 7">
    <name type="scientific">Aeromonas schubertii</name>
    <dbReference type="NCBI Taxonomy" id="652"/>
    <lineage>
        <taxon>Bacteria</taxon>
        <taxon>Pseudomonadati</taxon>
        <taxon>Pseudomonadota</taxon>
        <taxon>Gammaproteobacteria</taxon>
        <taxon>Aeromonadales</taxon>
        <taxon>Aeromonadaceae</taxon>
        <taxon>Aeromonas</taxon>
    </lineage>
</organism>
<comment type="catalytic activity">
    <reaction evidence="4">
        <text>L-glutaminyl-[ribosomal protein uL3] + S-adenosyl-L-methionine = N(5)-methyl-L-glutaminyl-[ribosomal protein uL3] + S-adenosyl-L-homocysteine + H(+)</text>
        <dbReference type="Rhea" id="RHEA:45020"/>
        <dbReference type="Rhea" id="RHEA-COMP:11063"/>
        <dbReference type="Rhea" id="RHEA-COMP:11064"/>
        <dbReference type="ChEBI" id="CHEBI:15378"/>
        <dbReference type="ChEBI" id="CHEBI:30011"/>
        <dbReference type="ChEBI" id="CHEBI:57856"/>
        <dbReference type="ChEBI" id="CHEBI:59789"/>
        <dbReference type="ChEBI" id="CHEBI:61891"/>
        <dbReference type="EC" id="2.1.1.298"/>
    </reaction>
</comment>
<dbReference type="Gene3D" id="3.40.50.150">
    <property type="entry name" value="Vaccinia Virus protein VP39"/>
    <property type="match status" value="1"/>
</dbReference>
<dbReference type="InterPro" id="IPR017127">
    <property type="entry name" value="Ribosome_uL3_MTase"/>
</dbReference>
<dbReference type="PANTHER" id="PTHR47806">
    <property type="entry name" value="50S RIBOSOMAL PROTEIN L3 GLUTAMINE METHYLTRANSFERASE"/>
    <property type="match status" value="1"/>
</dbReference>
<dbReference type="CDD" id="cd02440">
    <property type="entry name" value="AdoMet_MTases"/>
    <property type="match status" value="1"/>
</dbReference>
<dbReference type="GO" id="GO:0036009">
    <property type="term" value="F:protein-glutamine N-methyltransferase activity"/>
    <property type="evidence" value="ECO:0007669"/>
    <property type="project" value="UniProtKB-UniRule"/>
</dbReference>
<evidence type="ECO:0000256" key="3">
    <source>
        <dbReference type="ARBA" id="ARBA00022691"/>
    </source>
</evidence>
<dbReference type="Proteomes" id="UP000058114">
    <property type="component" value="Chromosome"/>
</dbReference>
<evidence type="ECO:0000256" key="2">
    <source>
        <dbReference type="ARBA" id="ARBA00022679"/>
    </source>
</evidence>
<comment type="similarity">
    <text evidence="4">Belongs to the protein N5-glutamine methyltransferase family. PrmB subfamily.</text>
</comment>
<dbReference type="GO" id="GO:0005829">
    <property type="term" value="C:cytosol"/>
    <property type="evidence" value="ECO:0007669"/>
    <property type="project" value="TreeGrafter"/>
</dbReference>
<proteinExistence type="inferred from homology"/>
<evidence type="ECO:0000256" key="4">
    <source>
        <dbReference type="HAMAP-Rule" id="MF_02125"/>
    </source>
</evidence>
<reference evidence="7" key="1">
    <citation type="submission" date="2015-10" db="EMBL/GenBank/DDBJ databases">
        <title>Complete Genome Sequence of Aeromonas schubertii strain WL1483.</title>
        <authorList>
            <person name="Liu L."/>
        </authorList>
    </citation>
    <scope>NUCLEOTIDE SEQUENCE [LARGE SCALE GENOMIC DNA]</scope>
    <source>
        <strain evidence="7">WL1483</strain>
    </source>
</reference>
<evidence type="ECO:0000259" key="5">
    <source>
        <dbReference type="Pfam" id="PF05175"/>
    </source>
</evidence>
<dbReference type="InterPro" id="IPR029063">
    <property type="entry name" value="SAM-dependent_MTases_sf"/>
</dbReference>
<dbReference type="GO" id="GO:0032259">
    <property type="term" value="P:methylation"/>
    <property type="evidence" value="ECO:0007669"/>
    <property type="project" value="UniProtKB-KW"/>
</dbReference>
<gene>
    <name evidence="4 6" type="primary">prmB</name>
    <name evidence="6" type="ORF">WL1483_2754</name>
</gene>
<protein>
    <recommendedName>
        <fullName evidence="4">Ribosomal protein uL3 glutamine methyltransferase</fullName>
        <shortName evidence="4">uL3 MTase</shortName>
        <ecNumber evidence="4">2.1.1.298</ecNumber>
    </recommendedName>
    <alternativeName>
        <fullName evidence="4">N5-glutamine methyltransferase PrmB</fullName>
    </alternativeName>
</protein>
<evidence type="ECO:0000313" key="7">
    <source>
        <dbReference type="Proteomes" id="UP000058114"/>
    </source>
</evidence>
<dbReference type="FunFam" id="1.10.8.10:FF:000022">
    <property type="entry name" value="50S ribosomal protein L3 glutamine methyltransferase"/>
    <property type="match status" value="1"/>
</dbReference>
<dbReference type="NCBIfam" id="TIGR03533">
    <property type="entry name" value="L3_gln_methyl"/>
    <property type="match status" value="1"/>
</dbReference>
<dbReference type="EMBL" id="CP013067">
    <property type="protein sequence ID" value="ALP42173.1"/>
    <property type="molecule type" value="Genomic_DNA"/>
</dbReference>
<evidence type="ECO:0000313" key="6">
    <source>
        <dbReference type="EMBL" id="ALP42173.1"/>
    </source>
</evidence>
<dbReference type="PATRIC" id="fig|652.5.peg.2445"/>
<dbReference type="PROSITE" id="PS00092">
    <property type="entry name" value="N6_MTASE"/>
    <property type="match status" value="1"/>
</dbReference>
<dbReference type="NCBIfam" id="TIGR00536">
    <property type="entry name" value="hemK_fam"/>
    <property type="match status" value="1"/>
</dbReference>
<keyword evidence="1 4" id="KW-0489">Methyltransferase</keyword>
<dbReference type="PIRSF" id="PIRSF037167">
    <property type="entry name" value="Mtase_YfcB_prd"/>
    <property type="match status" value="1"/>
</dbReference>
<dbReference type="SUPFAM" id="SSF53335">
    <property type="entry name" value="S-adenosyl-L-methionine-dependent methyltransferases"/>
    <property type="match status" value="1"/>
</dbReference>
<evidence type="ECO:0000256" key="1">
    <source>
        <dbReference type="ARBA" id="ARBA00022603"/>
    </source>
</evidence>
<feature type="domain" description="Methyltransferase small" evidence="5">
    <location>
        <begin position="133"/>
        <end position="233"/>
    </location>
</feature>
<dbReference type="HAMAP" id="MF_02125">
    <property type="entry name" value="L3_methyltr_PrmB"/>
    <property type="match status" value="1"/>
</dbReference>
<dbReference type="FunFam" id="3.40.50.150:FF:000042">
    <property type="entry name" value="50S ribosomal protein L3 glutamine methyltransferase"/>
    <property type="match status" value="1"/>
</dbReference>
<dbReference type="EC" id="2.1.1.298" evidence="4"/>
<reference evidence="6 7" key="2">
    <citation type="journal article" date="2016" name="Genome Announc.">
        <title>Complete Genome Sequence of the Highly Virulent Aeromonas schubertii Strain WL1483, Isolated from Diseased Snakehead Fish (Channa argus) in China.</title>
        <authorList>
            <person name="Liu L."/>
            <person name="Li N."/>
            <person name="Zhang D."/>
            <person name="Fu X."/>
            <person name="Shi C."/>
            <person name="Lin Q."/>
            <person name="Hao G."/>
        </authorList>
    </citation>
    <scope>NUCLEOTIDE SEQUENCE [LARGE SCALE GENOMIC DNA]</scope>
    <source>
        <strain evidence="6 7">WL1483</strain>
    </source>
</reference>
<dbReference type="InterPro" id="IPR007848">
    <property type="entry name" value="Small_mtfrase_dom"/>
</dbReference>
<dbReference type="InterPro" id="IPR004556">
    <property type="entry name" value="HemK-like"/>
</dbReference>
<comment type="function">
    <text evidence="4">Methylates ribosomal protein uL3 on a specific glutamine residue.</text>
</comment>
<dbReference type="Pfam" id="PF05175">
    <property type="entry name" value="MTS"/>
    <property type="match status" value="1"/>
</dbReference>
<sequence>MEVVLDKIFIDEVVAEMHTIQDMLRWAMSRFNDAGIFYGHGTDNAWDEAVQLVLPALHLPPDVDPEMRHSRLTTSERHRVAELIIRRVQERLPAAYLTNKAWYAGWEFYVDERVLVPRSPIAELIANRFAPFLKHEPSRIMDLCTGSGCIAIVMAHEFPDAEVDAIDISVDALNVAERNIADHGLEQQVIPIRSDLFRDLPLGDKYDIIVSNPPYVDAEDMSDLPEEFRHEPELALASGSDGLKLTKRILANAADFLTDDGVLIVEVGNSMVHLETQFPEIPFTWVEFENGGHGVFAMTRAELVQYQEHFAIYKS</sequence>